<dbReference type="InterPro" id="IPR001623">
    <property type="entry name" value="DnaJ_domain"/>
</dbReference>
<feature type="coiled-coil region" evidence="2">
    <location>
        <begin position="113"/>
        <end position="140"/>
    </location>
</feature>
<dbReference type="CDD" id="cd06257">
    <property type="entry name" value="DnaJ"/>
    <property type="match status" value="1"/>
</dbReference>
<evidence type="ECO:0000256" key="2">
    <source>
        <dbReference type="SAM" id="Coils"/>
    </source>
</evidence>
<evidence type="ECO:0000259" key="4">
    <source>
        <dbReference type="PROSITE" id="PS50076"/>
    </source>
</evidence>
<dbReference type="PANTHER" id="PTHR44144:SF1">
    <property type="entry name" value="DNAJ HOMOLOG SUBFAMILY C MEMBER 9"/>
    <property type="match status" value="1"/>
</dbReference>
<dbReference type="InterPro" id="IPR018253">
    <property type="entry name" value="DnaJ_domain_CS"/>
</dbReference>
<feature type="region of interest" description="Disordered" evidence="3">
    <location>
        <begin position="180"/>
        <end position="208"/>
    </location>
</feature>
<proteinExistence type="predicted"/>
<dbReference type="SUPFAM" id="SSF46565">
    <property type="entry name" value="Chaperone J-domain"/>
    <property type="match status" value="1"/>
</dbReference>
<feature type="domain" description="J" evidence="4">
    <location>
        <begin position="16"/>
        <end position="83"/>
    </location>
</feature>
<dbReference type="GO" id="GO:0005737">
    <property type="term" value="C:cytoplasm"/>
    <property type="evidence" value="ECO:0007669"/>
    <property type="project" value="TreeGrafter"/>
</dbReference>
<dbReference type="PROSITE" id="PS00636">
    <property type="entry name" value="DNAJ_1"/>
    <property type="match status" value="1"/>
</dbReference>
<comment type="caution">
    <text evidence="5">The sequence shown here is derived from an EMBL/GenBank/DDBJ whole genome shotgun (WGS) entry which is preliminary data.</text>
</comment>
<dbReference type="AlphaFoldDB" id="A0AAN8JUV3"/>
<sequence>MPSLLENCRNFFDTDNLYKILNVEKTATEKELKKGYHRQSLAVHPDRVGKDEKDEATQKFQTLGRVYNLLQDKTRREIYDETGDIDEENDVTQDRDWYDYWRLLFHHITMTDIKNYKEKYQGSEEELKDLKEAYIDAEGDMDVIIDSVLCATIDDEKRFTDILADLIKKKEIPKFKAFTNEKKSKKNARKQKADEEAKEAEAHAKKLGINDEDSLTALIRKRQDSRQAASNDFFAQLEAKYAEPAKKKSKVDGKKKKK</sequence>
<keyword evidence="2" id="KW-0175">Coiled coil</keyword>
<dbReference type="InterPro" id="IPR056453">
    <property type="entry name" value="HTH_DNAJC9"/>
</dbReference>
<dbReference type="GO" id="GO:0031072">
    <property type="term" value="F:heat shock protein binding"/>
    <property type="evidence" value="ECO:0007669"/>
    <property type="project" value="TreeGrafter"/>
</dbReference>
<accession>A0AAN8JUV3</accession>
<name>A0AAN8JUV3_PATCE</name>
<gene>
    <name evidence="5" type="ORF">SNE40_010824</name>
</gene>
<dbReference type="SMART" id="SM00271">
    <property type="entry name" value="DnaJ"/>
    <property type="match status" value="1"/>
</dbReference>
<dbReference type="InterPro" id="IPR036869">
    <property type="entry name" value="J_dom_sf"/>
</dbReference>
<dbReference type="PROSITE" id="PS50076">
    <property type="entry name" value="DNAJ_2"/>
    <property type="match status" value="1"/>
</dbReference>
<dbReference type="PANTHER" id="PTHR44144">
    <property type="entry name" value="DNAJ HOMOLOG SUBFAMILY C MEMBER 9"/>
    <property type="match status" value="1"/>
</dbReference>
<keyword evidence="6" id="KW-1185">Reference proteome</keyword>
<evidence type="ECO:0000313" key="5">
    <source>
        <dbReference type="EMBL" id="KAK6183322.1"/>
    </source>
</evidence>
<protein>
    <recommendedName>
        <fullName evidence="4">J domain-containing protein</fullName>
    </recommendedName>
</protein>
<dbReference type="PRINTS" id="PR00625">
    <property type="entry name" value="JDOMAIN"/>
</dbReference>
<dbReference type="InterPro" id="IPR052594">
    <property type="entry name" value="J_domain-containing_protein"/>
</dbReference>
<dbReference type="Gene3D" id="1.10.287.110">
    <property type="entry name" value="DnaJ domain"/>
    <property type="match status" value="1"/>
</dbReference>
<keyword evidence="1" id="KW-0597">Phosphoprotein</keyword>
<dbReference type="FunFam" id="1.10.287.110:FF:000035">
    <property type="entry name" value="DnaJ homolog subfamily C member 9"/>
    <property type="match status" value="1"/>
</dbReference>
<organism evidence="5 6">
    <name type="scientific">Patella caerulea</name>
    <name type="common">Rayed Mediterranean limpet</name>
    <dbReference type="NCBI Taxonomy" id="87958"/>
    <lineage>
        <taxon>Eukaryota</taxon>
        <taxon>Metazoa</taxon>
        <taxon>Spiralia</taxon>
        <taxon>Lophotrochozoa</taxon>
        <taxon>Mollusca</taxon>
        <taxon>Gastropoda</taxon>
        <taxon>Patellogastropoda</taxon>
        <taxon>Patelloidea</taxon>
        <taxon>Patellidae</taxon>
        <taxon>Patella</taxon>
    </lineage>
</organism>
<dbReference type="Proteomes" id="UP001347796">
    <property type="component" value="Unassembled WGS sequence"/>
</dbReference>
<dbReference type="Pfam" id="PF00226">
    <property type="entry name" value="DnaJ"/>
    <property type="match status" value="1"/>
</dbReference>
<reference evidence="5 6" key="1">
    <citation type="submission" date="2024-01" db="EMBL/GenBank/DDBJ databases">
        <title>The genome of the rayed Mediterranean limpet Patella caerulea (Linnaeus, 1758).</title>
        <authorList>
            <person name="Anh-Thu Weber A."/>
            <person name="Halstead-Nussloch G."/>
        </authorList>
    </citation>
    <scope>NUCLEOTIDE SEQUENCE [LARGE SCALE GENOMIC DNA]</scope>
    <source>
        <strain evidence="5">AATW-2023a</strain>
        <tissue evidence="5">Whole specimen</tissue>
    </source>
</reference>
<evidence type="ECO:0000256" key="1">
    <source>
        <dbReference type="ARBA" id="ARBA00022553"/>
    </source>
</evidence>
<feature type="compositionally biased region" description="Basic and acidic residues" evidence="3">
    <location>
        <begin position="191"/>
        <end position="204"/>
    </location>
</feature>
<evidence type="ECO:0000256" key="3">
    <source>
        <dbReference type="SAM" id="MobiDB-lite"/>
    </source>
</evidence>
<evidence type="ECO:0000313" key="6">
    <source>
        <dbReference type="Proteomes" id="UP001347796"/>
    </source>
</evidence>
<dbReference type="EMBL" id="JAZGQO010000007">
    <property type="protein sequence ID" value="KAK6183322.1"/>
    <property type="molecule type" value="Genomic_DNA"/>
</dbReference>
<dbReference type="Pfam" id="PF23302">
    <property type="entry name" value="HTH_DNAJC9"/>
    <property type="match status" value="1"/>
</dbReference>
<dbReference type="GO" id="GO:0005634">
    <property type="term" value="C:nucleus"/>
    <property type="evidence" value="ECO:0007669"/>
    <property type="project" value="TreeGrafter"/>
</dbReference>